<gene>
    <name evidence="1" type="ORF">MNBD_GAMMA02-1078</name>
</gene>
<protein>
    <submittedName>
        <fullName evidence="1">Uncharacterized protein</fullName>
    </submittedName>
</protein>
<dbReference type="AlphaFoldDB" id="A0A3B0W833"/>
<sequence>MLEHSIAKQTIDSIRDKKLNLNPNTEVTERIKLLQREMVKLSFQNNRKDDINLVVSEINRLRKLMRKLN</sequence>
<dbReference type="EMBL" id="UOFA01000418">
    <property type="protein sequence ID" value="VAW48513.1"/>
    <property type="molecule type" value="Genomic_DNA"/>
</dbReference>
<evidence type="ECO:0000313" key="1">
    <source>
        <dbReference type="EMBL" id="VAW48513.1"/>
    </source>
</evidence>
<organism evidence="1">
    <name type="scientific">hydrothermal vent metagenome</name>
    <dbReference type="NCBI Taxonomy" id="652676"/>
    <lineage>
        <taxon>unclassified sequences</taxon>
        <taxon>metagenomes</taxon>
        <taxon>ecological metagenomes</taxon>
    </lineage>
</organism>
<name>A0A3B0W833_9ZZZZ</name>
<reference evidence="1" key="1">
    <citation type="submission" date="2018-06" db="EMBL/GenBank/DDBJ databases">
        <authorList>
            <person name="Zhirakovskaya E."/>
        </authorList>
    </citation>
    <scope>NUCLEOTIDE SEQUENCE</scope>
</reference>
<proteinExistence type="predicted"/>
<accession>A0A3B0W833</accession>